<dbReference type="InterPro" id="IPR053728">
    <property type="entry name" value="Alginate_Permeability_Chnl"/>
</dbReference>
<organism evidence="4">
    <name type="scientific">Granulicella tundricola (strain ATCC BAA-1859 / DSM 23138 / MP5ACTX9)</name>
    <dbReference type="NCBI Taxonomy" id="1198114"/>
    <lineage>
        <taxon>Bacteria</taxon>
        <taxon>Pseudomonadati</taxon>
        <taxon>Acidobacteriota</taxon>
        <taxon>Terriglobia</taxon>
        <taxon>Terriglobales</taxon>
        <taxon>Acidobacteriaceae</taxon>
        <taxon>Granulicella</taxon>
    </lineage>
</organism>
<dbReference type="Gene3D" id="2.40.160.100">
    <property type="match status" value="1"/>
</dbReference>
<sequence length="479" mass="52919">MKVNIRCRRTIRTNLFAALAVSTLLPGIVFAQTPAPSSAPATTPAQAGPLYADYPQKRGKVQPLQFETLPSWATLNMELRGRTEGQTSINYTENGDRTYELTRVYGGLEVRPTKYVTGYLQFIDTHALGLPLHVVAANMRDVFDLRQGYVNVHLKPGKVPVELIAGRQELKFDSERIIGISDWTNNSRSWDGFDARIGDKNRIDLFSTSVVAVHASSLDKHGAGLTFHGAYATLGTWVPHVRLSPYVLFHDVRGVTSQQNIKGNEVETTFGAEVQGNLPANFSYEANGSLQRGSYSNDSIHAGQNFDKLWYTAKTLPWQPRLGGEFDYATGNDHKDLTRIGTYDQQYPSNHNAFGLVDLFGYQNIRQERINLDLGPTKNLSLLVQGGFLNLATTKDSLYSSSGSVTIKAPTAGFNSTDIGKEFDASAKYVFHDYIVANVGVGHLFPGQMLIGNNHGAADTIGYFSLTYRYRVDKHSPKP</sequence>
<dbReference type="EMBL" id="CP002482">
    <property type="protein sequence ID" value="ADW71201.1"/>
    <property type="molecule type" value="Genomic_DNA"/>
</dbReference>
<keyword evidence="4" id="KW-1185">Reference proteome</keyword>
<dbReference type="InterPro" id="IPR025388">
    <property type="entry name" value="Alginate_export_dom"/>
</dbReference>
<proteinExistence type="predicted"/>
<geneLocation type="plasmid" evidence="3 4">
    <name>pACIX902</name>
</geneLocation>
<accession>E8X6Q1</accession>
<feature type="domain" description="Alginate export" evidence="2">
    <location>
        <begin position="77"/>
        <end position="457"/>
    </location>
</feature>
<reference evidence="4" key="1">
    <citation type="submission" date="2011-01" db="EMBL/GenBank/DDBJ databases">
        <title>Complete sequence of plasmid2 of Acidobacterium sp. MP5ACTX9.</title>
        <authorList>
            <consortium name="US DOE Joint Genome Institute"/>
            <person name="Lucas S."/>
            <person name="Copeland A."/>
            <person name="Lapidus A."/>
            <person name="Cheng J.-F."/>
            <person name="Goodwin L."/>
            <person name="Pitluck S."/>
            <person name="Teshima H."/>
            <person name="Detter J.C."/>
            <person name="Han C."/>
            <person name="Tapia R."/>
            <person name="Land M."/>
            <person name="Hauser L."/>
            <person name="Kyrpides N."/>
            <person name="Ivanova N."/>
            <person name="Ovchinnikova G."/>
            <person name="Pagani I."/>
            <person name="Rawat S.R."/>
            <person name="Mannisto M."/>
            <person name="Haggblom M.M."/>
            <person name="Woyke T."/>
        </authorList>
    </citation>
    <scope>NUCLEOTIDE SEQUENCE [LARGE SCALE GENOMIC DNA]</scope>
    <source>
        <strain evidence="4">MP5ACTX9</strain>
        <plasmid evidence="4">Plasmid pACIX902</plasmid>
    </source>
</reference>
<evidence type="ECO:0000256" key="1">
    <source>
        <dbReference type="SAM" id="SignalP"/>
    </source>
</evidence>
<evidence type="ECO:0000313" key="3">
    <source>
        <dbReference type="EMBL" id="ADW71201.1"/>
    </source>
</evidence>
<feature type="chain" id="PRO_5003230810" description="Alginate export domain-containing protein" evidence="1">
    <location>
        <begin position="32"/>
        <end position="479"/>
    </location>
</feature>
<protein>
    <recommendedName>
        <fullName evidence="2">Alginate export domain-containing protein</fullName>
    </recommendedName>
</protein>
<dbReference type="Pfam" id="PF13372">
    <property type="entry name" value="Alginate_exp"/>
    <property type="match status" value="1"/>
</dbReference>
<dbReference type="KEGG" id="acm:AciX9_3925"/>
<evidence type="ECO:0000313" key="4">
    <source>
        <dbReference type="Proteomes" id="UP000000343"/>
    </source>
</evidence>
<name>E8X6Q1_GRATM</name>
<keyword evidence="1" id="KW-0732">Signal</keyword>
<evidence type="ECO:0000259" key="2">
    <source>
        <dbReference type="Pfam" id="PF13372"/>
    </source>
</evidence>
<dbReference type="AlphaFoldDB" id="E8X6Q1"/>
<feature type="signal peptide" evidence="1">
    <location>
        <begin position="1"/>
        <end position="31"/>
    </location>
</feature>
<dbReference type="HOGENOM" id="CLU_583637_0_0_0"/>
<dbReference type="Proteomes" id="UP000000343">
    <property type="component" value="Plasmid pACIX902"/>
</dbReference>
<gene>
    <name evidence="3" type="ordered locus">AciX9_3925</name>
</gene>
<keyword evidence="3" id="KW-0614">Plasmid</keyword>